<gene>
    <name evidence="3" type="ORF">K8V47_06550</name>
</gene>
<reference evidence="3" key="1">
    <citation type="journal article" date="2021" name="PeerJ">
        <title>Extensive microbial diversity within the chicken gut microbiome revealed by metagenomics and culture.</title>
        <authorList>
            <person name="Gilroy R."/>
            <person name="Ravi A."/>
            <person name="Getino M."/>
            <person name="Pursley I."/>
            <person name="Horton D.L."/>
            <person name="Alikhan N.F."/>
            <person name="Baker D."/>
            <person name="Gharbi K."/>
            <person name="Hall N."/>
            <person name="Watson M."/>
            <person name="Adriaenssens E.M."/>
            <person name="Foster-Nyarko E."/>
            <person name="Jarju S."/>
            <person name="Secka A."/>
            <person name="Antonio M."/>
            <person name="Oren A."/>
            <person name="Chaudhuri R.R."/>
            <person name="La Ragione R."/>
            <person name="Hildebrand F."/>
            <person name="Pallen M.J."/>
        </authorList>
    </citation>
    <scope>NUCLEOTIDE SEQUENCE</scope>
    <source>
        <strain evidence="3">4100</strain>
    </source>
</reference>
<feature type="chain" id="PRO_5036676234" evidence="1">
    <location>
        <begin position="23"/>
        <end position="146"/>
    </location>
</feature>
<dbReference type="AlphaFoldDB" id="A0A921E901"/>
<evidence type="ECO:0000313" key="4">
    <source>
        <dbReference type="Proteomes" id="UP000711407"/>
    </source>
</evidence>
<dbReference type="Proteomes" id="UP000711407">
    <property type="component" value="Unassembled WGS sequence"/>
</dbReference>
<name>A0A921E901_9BACT</name>
<evidence type="ECO:0000259" key="2">
    <source>
        <dbReference type="Pfam" id="PF11396"/>
    </source>
</evidence>
<comment type="caution">
    <text evidence="3">The sequence shown here is derived from an EMBL/GenBank/DDBJ whole genome shotgun (WGS) entry which is preliminary data.</text>
</comment>
<dbReference type="EMBL" id="DYXT01000034">
    <property type="protein sequence ID" value="HJE39399.1"/>
    <property type="molecule type" value="Genomic_DNA"/>
</dbReference>
<dbReference type="SUPFAM" id="SSF160574">
    <property type="entry name" value="BT0923-like"/>
    <property type="match status" value="1"/>
</dbReference>
<dbReference type="InterPro" id="IPR021533">
    <property type="entry name" value="PepSY-like"/>
</dbReference>
<proteinExistence type="predicted"/>
<evidence type="ECO:0000256" key="1">
    <source>
        <dbReference type="SAM" id="SignalP"/>
    </source>
</evidence>
<accession>A0A921E901</accession>
<evidence type="ECO:0000313" key="3">
    <source>
        <dbReference type="EMBL" id="HJE39399.1"/>
    </source>
</evidence>
<protein>
    <submittedName>
        <fullName evidence="3">PepSY-like domain-containing protein</fullName>
    </submittedName>
</protein>
<feature type="domain" description="Putative beta-lactamase-inhibitor-like PepSY-like" evidence="2">
    <location>
        <begin position="61"/>
        <end position="138"/>
    </location>
</feature>
<reference evidence="3" key="2">
    <citation type="submission" date="2021-09" db="EMBL/GenBank/DDBJ databases">
        <authorList>
            <person name="Gilroy R."/>
        </authorList>
    </citation>
    <scope>NUCLEOTIDE SEQUENCE</scope>
    <source>
        <strain evidence="3">4100</strain>
    </source>
</reference>
<dbReference type="Gene3D" id="3.40.1420.30">
    <property type="match status" value="1"/>
</dbReference>
<dbReference type="Pfam" id="PF11396">
    <property type="entry name" value="PepSY_like"/>
    <property type="match status" value="1"/>
</dbReference>
<sequence>MKKFLVTLFSVVAASVSSGVFAGTPITQSELPKAAQTFISKYFPDDKVWEAEKDRGSHGIEYEVDMESGAELEFMSDGTWKGLKSARGKSIPSAVIPAAIVKYVNANFQSQSIVEISRKRGGYKVELSNGSELMLTEDAKPMPARK</sequence>
<organism evidence="3 4">
    <name type="scientific">Candidatus Amulumruptor caecigallinarius</name>
    <dbReference type="NCBI Taxonomy" id="2109911"/>
    <lineage>
        <taxon>Bacteria</taxon>
        <taxon>Pseudomonadati</taxon>
        <taxon>Bacteroidota</taxon>
        <taxon>Bacteroidia</taxon>
        <taxon>Bacteroidales</taxon>
        <taxon>Muribaculaceae</taxon>
        <taxon>Candidatus Amulumruptor</taxon>
    </lineage>
</organism>
<keyword evidence="1" id="KW-0732">Signal</keyword>
<feature type="signal peptide" evidence="1">
    <location>
        <begin position="1"/>
        <end position="22"/>
    </location>
</feature>